<evidence type="ECO:0000313" key="9">
    <source>
        <dbReference type="Proteomes" id="UP000258309"/>
    </source>
</evidence>
<organism evidence="8 9">
    <name type="scientific">Scytalidium lignicola</name>
    <name type="common">Hyphomycete</name>
    <dbReference type="NCBI Taxonomy" id="5539"/>
    <lineage>
        <taxon>Eukaryota</taxon>
        <taxon>Fungi</taxon>
        <taxon>Dikarya</taxon>
        <taxon>Ascomycota</taxon>
        <taxon>Pezizomycotina</taxon>
        <taxon>Leotiomycetes</taxon>
        <taxon>Leotiomycetes incertae sedis</taxon>
        <taxon>Scytalidium</taxon>
    </lineage>
</organism>
<feature type="non-terminal residue" evidence="8">
    <location>
        <position position="414"/>
    </location>
</feature>
<dbReference type="Proteomes" id="UP000258309">
    <property type="component" value="Unassembled WGS sequence"/>
</dbReference>
<comment type="similarity">
    <text evidence="1">Belongs to the Gfa family.</text>
</comment>
<dbReference type="AlphaFoldDB" id="A0A3E2HA83"/>
<keyword evidence="4" id="KW-0456">Lyase</keyword>
<evidence type="ECO:0000256" key="6">
    <source>
        <dbReference type="SAM" id="Phobius"/>
    </source>
</evidence>
<feature type="compositionally biased region" description="Basic and acidic residues" evidence="5">
    <location>
        <begin position="133"/>
        <end position="154"/>
    </location>
</feature>
<sequence>MLLTSSQVSIAITSTIVFLCTTALFLSGYALQQKTVRDIRAAIKPAPRTTHRAYGHLPKKFDPDAAALATENGNIKRDQRGDSEVASSDTKDADIVIIEASKNPEDGNLKGGSGDAVDGNTQETRKLGQKPNSENRRAGEEDLIPEGKKEGQEPMGIVDERFVIPESQLQPDPNKVQPQPKEIETEKPLSRAARRRKIKEELMAIYERDAKAYSPRMCASINMCEHKQEGKHKIYAYPPAQDGDHNMITTLPAFGQVDPLAYRIDMTEPEARFRSDIIRAGYCYGPSSIYSSPPLHEDILAMAQASDSQDLHGHCNCGNIKITIKDGFKDSMGPILCHCLNCQSASGSLGAVYTIFSAENVTLEGEFGVYADTKTDSGIILNRRYCVKCGSPVGAISDNLNLRGKVTHVLTSNP</sequence>
<keyword evidence="3" id="KW-0862">Zinc</keyword>
<dbReference type="GO" id="GO:0046872">
    <property type="term" value="F:metal ion binding"/>
    <property type="evidence" value="ECO:0007669"/>
    <property type="project" value="UniProtKB-KW"/>
</dbReference>
<comment type="caution">
    <text evidence="8">The sequence shown here is derived from an EMBL/GenBank/DDBJ whole genome shotgun (WGS) entry which is preliminary data.</text>
</comment>
<proteinExistence type="inferred from homology"/>
<keyword evidence="6" id="KW-0812">Transmembrane</keyword>
<name>A0A3E2HA83_SCYLI</name>
<dbReference type="GO" id="GO:0016846">
    <property type="term" value="F:carbon-sulfur lyase activity"/>
    <property type="evidence" value="ECO:0007669"/>
    <property type="project" value="InterPro"/>
</dbReference>
<evidence type="ECO:0000259" key="7">
    <source>
        <dbReference type="PROSITE" id="PS51891"/>
    </source>
</evidence>
<dbReference type="PANTHER" id="PTHR33337">
    <property type="entry name" value="GFA DOMAIN-CONTAINING PROTEIN"/>
    <property type="match status" value="1"/>
</dbReference>
<feature type="transmembrane region" description="Helical" evidence="6">
    <location>
        <begin position="6"/>
        <end position="31"/>
    </location>
</feature>
<dbReference type="OrthoDB" id="5367275at2759"/>
<gene>
    <name evidence="8" type="ORF">B7463_g5973</name>
</gene>
<feature type="region of interest" description="Disordered" evidence="5">
    <location>
        <begin position="166"/>
        <end position="193"/>
    </location>
</feature>
<evidence type="ECO:0000313" key="8">
    <source>
        <dbReference type="EMBL" id="RFU30356.1"/>
    </source>
</evidence>
<evidence type="ECO:0000256" key="5">
    <source>
        <dbReference type="SAM" id="MobiDB-lite"/>
    </source>
</evidence>
<feature type="region of interest" description="Disordered" evidence="5">
    <location>
        <begin position="71"/>
        <end position="154"/>
    </location>
</feature>
<reference evidence="8 9" key="1">
    <citation type="submission" date="2018-05" db="EMBL/GenBank/DDBJ databases">
        <title>Draft genome sequence of Scytalidium lignicola DSM 105466, a ubiquitous saprotrophic fungus.</title>
        <authorList>
            <person name="Buettner E."/>
            <person name="Gebauer A.M."/>
            <person name="Hofrichter M."/>
            <person name="Liers C."/>
            <person name="Kellner H."/>
        </authorList>
    </citation>
    <scope>NUCLEOTIDE SEQUENCE [LARGE SCALE GENOMIC DNA]</scope>
    <source>
        <strain evidence="8 9">DSM 105466</strain>
    </source>
</reference>
<dbReference type="InterPro" id="IPR011057">
    <property type="entry name" value="Mss4-like_sf"/>
</dbReference>
<dbReference type="Pfam" id="PF04828">
    <property type="entry name" value="GFA"/>
    <property type="match status" value="1"/>
</dbReference>
<dbReference type="SUPFAM" id="SSF51316">
    <property type="entry name" value="Mss4-like"/>
    <property type="match status" value="1"/>
</dbReference>
<dbReference type="Gene3D" id="3.90.1590.10">
    <property type="entry name" value="glutathione-dependent formaldehyde- activating enzyme (gfa)"/>
    <property type="match status" value="1"/>
</dbReference>
<dbReference type="PANTHER" id="PTHR33337:SF40">
    <property type="entry name" value="CENP-V_GFA DOMAIN-CONTAINING PROTEIN-RELATED"/>
    <property type="match status" value="1"/>
</dbReference>
<feature type="non-terminal residue" evidence="8">
    <location>
        <position position="1"/>
    </location>
</feature>
<evidence type="ECO:0000256" key="3">
    <source>
        <dbReference type="ARBA" id="ARBA00022833"/>
    </source>
</evidence>
<keyword evidence="6" id="KW-0472">Membrane</keyword>
<evidence type="ECO:0000256" key="4">
    <source>
        <dbReference type="ARBA" id="ARBA00023239"/>
    </source>
</evidence>
<dbReference type="EMBL" id="NCSJ02000102">
    <property type="protein sequence ID" value="RFU30356.1"/>
    <property type="molecule type" value="Genomic_DNA"/>
</dbReference>
<feature type="domain" description="CENP-V/GFA" evidence="7">
    <location>
        <begin position="311"/>
        <end position="414"/>
    </location>
</feature>
<feature type="compositionally biased region" description="Basic and acidic residues" evidence="5">
    <location>
        <begin position="74"/>
        <end position="94"/>
    </location>
</feature>
<accession>A0A3E2HA83</accession>
<keyword evidence="9" id="KW-1185">Reference proteome</keyword>
<dbReference type="PROSITE" id="PS51891">
    <property type="entry name" value="CENP_V_GFA"/>
    <property type="match status" value="1"/>
</dbReference>
<protein>
    <recommendedName>
        <fullName evidence="7">CENP-V/GFA domain-containing protein</fullName>
    </recommendedName>
</protein>
<dbReference type="InterPro" id="IPR006913">
    <property type="entry name" value="CENP-V/GFA"/>
</dbReference>
<keyword evidence="6" id="KW-1133">Transmembrane helix</keyword>
<evidence type="ECO:0000256" key="1">
    <source>
        <dbReference type="ARBA" id="ARBA00005495"/>
    </source>
</evidence>
<keyword evidence="2" id="KW-0479">Metal-binding</keyword>
<evidence type="ECO:0000256" key="2">
    <source>
        <dbReference type="ARBA" id="ARBA00022723"/>
    </source>
</evidence>